<organism evidence="3 4">
    <name type="scientific">Pseudomonas alkylphenolica</name>
    <dbReference type="NCBI Taxonomy" id="237609"/>
    <lineage>
        <taxon>Bacteria</taxon>
        <taxon>Pseudomonadati</taxon>
        <taxon>Pseudomonadota</taxon>
        <taxon>Gammaproteobacteria</taxon>
        <taxon>Pseudomonadales</taxon>
        <taxon>Pseudomonadaceae</taxon>
        <taxon>Pseudomonas</taxon>
    </lineage>
</organism>
<evidence type="ECO:0000313" key="4">
    <source>
        <dbReference type="Proteomes" id="UP000028931"/>
    </source>
</evidence>
<dbReference type="KEGG" id="palk:PSAKL28_36840"/>
<dbReference type="HOGENOM" id="CLU_072571_0_0_6"/>
<dbReference type="eggNOG" id="COG3248">
    <property type="taxonomic scope" value="Bacteria"/>
</dbReference>
<evidence type="ECO:0000256" key="2">
    <source>
        <dbReference type="SAM" id="MobiDB-lite"/>
    </source>
</evidence>
<dbReference type="Gene3D" id="2.40.230.20">
    <property type="entry name" value="Nucleoside-specific channel-forming protein, Tsx-like"/>
    <property type="match status" value="1"/>
</dbReference>
<dbReference type="InterPro" id="IPR036777">
    <property type="entry name" value="Channel_Tsx-like_sf"/>
</dbReference>
<name>A0A077FHX8_9PSED</name>
<dbReference type="SUPFAM" id="SSF111364">
    <property type="entry name" value="Tsx-like channel"/>
    <property type="match status" value="1"/>
</dbReference>
<accession>A0A077FHX8</accession>
<gene>
    <name evidence="3" type="ORF">PSAKL28_36840</name>
</gene>
<dbReference type="Proteomes" id="UP000028931">
    <property type="component" value="Chromosome"/>
</dbReference>
<protein>
    <submittedName>
        <fullName evidence="3">Nucleoside-binding outer membrane protein</fullName>
    </submittedName>
</protein>
<dbReference type="Pfam" id="PF03502">
    <property type="entry name" value="Channel_Tsx"/>
    <property type="match status" value="1"/>
</dbReference>
<dbReference type="GO" id="GO:0009279">
    <property type="term" value="C:cell outer membrane"/>
    <property type="evidence" value="ECO:0007669"/>
    <property type="project" value="InterPro"/>
</dbReference>
<sequence>MGAGRPGRFAPKKPKTNNNKAGNHNMKGITTSLLLGSSLLATLPAAAEDLLQWHTNSLSYLYGKDFQVNPAIQQTVTFEHANRWKYGDTFLFVDKIFYNGGTDRNKGNNTYYGEFSPRLSFGKIFDQKLEFGPITDVLLAMTYESGEGDNEAYLIGPGFNLAIPGFNYFTLNFYLRNTEGSRPGDNVWQITPTFSYTIPVGKSDILIDGYMDWVVDNDETRRGTYHANLQFNPQVKYDLGKALNLGAKQLYVGIEYSYWKDKYGIENSGRLDTNQSVTSALVKVHF</sequence>
<feature type="region of interest" description="Disordered" evidence="2">
    <location>
        <begin position="1"/>
        <end position="25"/>
    </location>
</feature>
<dbReference type="EMBL" id="CP009048">
    <property type="protein sequence ID" value="AIL62836.1"/>
    <property type="molecule type" value="Genomic_DNA"/>
</dbReference>
<comment type="similarity">
    <text evidence="1">Belongs to the nucleoside-specific channel-forming outer membrane porin (Tsx) (TC 1.B.10) family.</text>
</comment>
<proteinExistence type="inferred from homology"/>
<dbReference type="InterPro" id="IPR018013">
    <property type="entry name" value="Channel_Tsx-like"/>
</dbReference>
<dbReference type="AlphaFoldDB" id="A0A077FHX8"/>
<evidence type="ECO:0000313" key="3">
    <source>
        <dbReference type="EMBL" id="AIL62836.1"/>
    </source>
</evidence>
<reference evidence="3 4" key="1">
    <citation type="submission" date="2014-07" db="EMBL/GenBank/DDBJ databases">
        <authorList>
            <person name="Lee K."/>
            <person name="Lim J.Y."/>
            <person name="Hwang I."/>
        </authorList>
    </citation>
    <scope>NUCLEOTIDE SEQUENCE [LARGE SCALE GENOMIC DNA]</scope>
    <source>
        <strain evidence="3 4">KL28</strain>
    </source>
</reference>
<evidence type="ECO:0000256" key="1">
    <source>
        <dbReference type="ARBA" id="ARBA00008728"/>
    </source>
</evidence>